<dbReference type="NCBIfam" id="TIGR01378">
    <property type="entry name" value="thi_PPkinase"/>
    <property type="match status" value="1"/>
</dbReference>
<dbReference type="PANTHER" id="PTHR41299">
    <property type="entry name" value="THIAMINE PYROPHOSPHOKINASE"/>
    <property type="match status" value="1"/>
</dbReference>
<evidence type="ECO:0000313" key="8">
    <source>
        <dbReference type="Proteomes" id="UP001597252"/>
    </source>
</evidence>
<dbReference type="InterPro" id="IPR036371">
    <property type="entry name" value="TPK_B1-bd_sf"/>
</dbReference>
<evidence type="ECO:0000256" key="3">
    <source>
        <dbReference type="ARBA" id="ARBA00022777"/>
    </source>
</evidence>
<keyword evidence="2" id="KW-0547">Nucleotide-binding</keyword>
<dbReference type="InterPro" id="IPR007371">
    <property type="entry name" value="TPK_catalytic"/>
</dbReference>
<dbReference type="Pfam" id="PF04265">
    <property type="entry name" value="TPK_B1_binding"/>
    <property type="match status" value="1"/>
</dbReference>
<reference evidence="8" key="1">
    <citation type="journal article" date="2019" name="Int. J. Syst. Evol. Microbiol.">
        <title>The Global Catalogue of Microorganisms (GCM) 10K type strain sequencing project: providing services to taxonomists for standard genome sequencing and annotation.</title>
        <authorList>
            <consortium name="The Broad Institute Genomics Platform"/>
            <consortium name="The Broad Institute Genome Sequencing Center for Infectious Disease"/>
            <person name="Wu L."/>
            <person name="Ma J."/>
        </authorList>
    </citation>
    <scope>NUCLEOTIDE SEQUENCE [LARGE SCALE GENOMIC DNA]</scope>
    <source>
        <strain evidence="8">CCM 8903</strain>
    </source>
</reference>
<evidence type="ECO:0000259" key="6">
    <source>
        <dbReference type="SMART" id="SM00983"/>
    </source>
</evidence>
<dbReference type="Proteomes" id="UP001597252">
    <property type="component" value="Unassembled WGS sequence"/>
</dbReference>
<evidence type="ECO:0000256" key="5">
    <source>
        <dbReference type="NCBIfam" id="TIGR01378"/>
    </source>
</evidence>
<name>A0ABW4E730_9LACO</name>
<keyword evidence="8" id="KW-1185">Reference proteome</keyword>
<dbReference type="InterPro" id="IPR006282">
    <property type="entry name" value="Thi_PPkinase"/>
</dbReference>
<evidence type="ECO:0000256" key="4">
    <source>
        <dbReference type="ARBA" id="ARBA00022840"/>
    </source>
</evidence>
<evidence type="ECO:0000313" key="7">
    <source>
        <dbReference type="EMBL" id="MFD1484360.1"/>
    </source>
</evidence>
<gene>
    <name evidence="7" type="ORF">ACFQ5J_03825</name>
</gene>
<dbReference type="SUPFAM" id="SSF63862">
    <property type="entry name" value="Thiamin pyrophosphokinase, substrate-binding domain"/>
    <property type="match status" value="1"/>
</dbReference>
<keyword evidence="1 7" id="KW-0808">Transferase</keyword>
<feature type="domain" description="Thiamin pyrophosphokinase thiamin-binding" evidence="6">
    <location>
        <begin position="143"/>
        <end position="208"/>
    </location>
</feature>
<dbReference type="EC" id="2.7.6.2" evidence="5"/>
<evidence type="ECO:0000256" key="2">
    <source>
        <dbReference type="ARBA" id="ARBA00022741"/>
    </source>
</evidence>
<sequence>MTHINLLVGGPQALYPEAWPQMPGIWGGVDRGTLHLLQAGITPRFAVGDFDSLTAIERADVAQQVPVLHTAPAQKDETDTEMAVRLAFTQYHATQVTLVGATGGRLDHLLANLFLPTQPRFADYTNQIDLRDGQNWVRFFQAGTYTLLADRAYPYLGIVPLTAITALTIQGAKYLLQDWSSQTPFSWASNEFSDSQPVTITWQAGVVAVIYSRDRVGQKTDN</sequence>
<dbReference type="EMBL" id="JBHTON010000007">
    <property type="protein sequence ID" value="MFD1484360.1"/>
    <property type="molecule type" value="Genomic_DNA"/>
</dbReference>
<protein>
    <recommendedName>
        <fullName evidence="5">Thiamine diphosphokinase</fullName>
        <ecNumber evidence="5">2.7.6.2</ecNumber>
    </recommendedName>
</protein>
<dbReference type="PANTHER" id="PTHR41299:SF1">
    <property type="entry name" value="THIAMINE PYROPHOSPHOKINASE"/>
    <property type="match status" value="1"/>
</dbReference>
<dbReference type="InterPro" id="IPR007373">
    <property type="entry name" value="Thiamin_PyroPKinase_B1-bd"/>
</dbReference>
<accession>A0ABW4E730</accession>
<dbReference type="GO" id="GO:0004788">
    <property type="term" value="F:thiamine diphosphokinase activity"/>
    <property type="evidence" value="ECO:0007669"/>
    <property type="project" value="UniProtKB-EC"/>
</dbReference>
<proteinExistence type="predicted"/>
<keyword evidence="4" id="KW-0067">ATP-binding</keyword>
<dbReference type="Pfam" id="PF04263">
    <property type="entry name" value="TPK_catalytic"/>
    <property type="match status" value="1"/>
</dbReference>
<dbReference type="CDD" id="cd07995">
    <property type="entry name" value="TPK"/>
    <property type="match status" value="1"/>
</dbReference>
<dbReference type="RefSeq" id="WP_125750521.1">
    <property type="nucleotide sequence ID" value="NZ_JBHTON010000007.1"/>
</dbReference>
<dbReference type="InterPro" id="IPR036759">
    <property type="entry name" value="TPK_catalytic_sf"/>
</dbReference>
<dbReference type="SUPFAM" id="SSF63999">
    <property type="entry name" value="Thiamin pyrophosphokinase, catalytic domain"/>
    <property type="match status" value="1"/>
</dbReference>
<dbReference type="InterPro" id="IPR053149">
    <property type="entry name" value="TPK"/>
</dbReference>
<organism evidence="7 8">
    <name type="scientific">Lacticaseibacillus baoqingensis</name>
    <dbReference type="NCBI Taxonomy" id="2486013"/>
    <lineage>
        <taxon>Bacteria</taxon>
        <taxon>Bacillati</taxon>
        <taxon>Bacillota</taxon>
        <taxon>Bacilli</taxon>
        <taxon>Lactobacillales</taxon>
        <taxon>Lactobacillaceae</taxon>
        <taxon>Lacticaseibacillus</taxon>
    </lineage>
</organism>
<keyword evidence="3" id="KW-0418">Kinase</keyword>
<dbReference type="SMART" id="SM00983">
    <property type="entry name" value="TPK_B1_binding"/>
    <property type="match status" value="1"/>
</dbReference>
<comment type="caution">
    <text evidence="7">The sequence shown here is derived from an EMBL/GenBank/DDBJ whole genome shotgun (WGS) entry which is preliminary data.</text>
</comment>
<evidence type="ECO:0000256" key="1">
    <source>
        <dbReference type="ARBA" id="ARBA00022679"/>
    </source>
</evidence>
<dbReference type="Gene3D" id="3.40.50.10240">
    <property type="entry name" value="Thiamin pyrophosphokinase, catalytic domain"/>
    <property type="match status" value="1"/>
</dbReference>